<feature type="chain" id="PRO_5023099199" evidence="2">
    <location>
        <begin position="31"/>
        <end position="221"/>
    </location>
</feature>
<dbReference type="InterPro" id="IPR025326">
    <property type="entry name" value="DUF4232"/>
</dbReference>
<evidence type="ECO:0000313" key="4">
    <source>
        <dbReference type="EMBL" id="KAA0929765.1"/>
    </source>
</evidence>
<feature type="signal peptide" evidence="2">
    <location>
        <begin position="1"/>
        <end position="30"/>
    </location>
</feature>
<feature type="domain" description="DUF4232" evidence="3">
    <location>
        <begin position="93"/>
        <end position="210"/>
    </location>
</feature>
<name>A0A5B0AMC9_9ACTN</name>
<evidence type="ECO:0000313" key="5">
    <source>
        <dbReference type="Proteomes" id="UP000324965"/>
    </source>
</evidence>
<proteinExistence type="predicted"/>
<feature type="compositionally biased region" description="Low complexity" evidence="1">
    <location>
        <begin position="39"/>
        <end position="59"/>
    </location>
</feature>
<evidence type="ECO:0000259" key="3">
    <source>
        <dbReference type="Pfam" id="PF14016"/>
    </source>
</evidence>
<feature type="region of interest" description="Disordered" evidence="1">
    <location>
        <begin position="30"/>
        <end position="89"/>
    </location>
</feature>
<dbReference type="PROSITE" id="PS51257">
    <property type="entry name" value="PROKAR_LIPOPROTEIN"/>
    <property type="match status" value="1"/>
</dbReference>
<gene>
    <name evidence="4" type="ORF">FGF04_30680</name>
</gene>
<dbReference type="Pfam" id="PF14016">
    <property type="entry name" value="DUF4232"/>
    <property type="match status" value="1"/>
</dbReference>
<keyword evidence="5" id="KW-1185">Reference proteome</keyword>
<dbReference type="AlphaFoldDB" id="A0A5B0AMC9"/>
<evidence type="ECO:0000256" key="2">
    <source>
        <dbReference type="SAM" id="SignalP"/>
    </source>
</evidence>
<accession>A0A5B0AMC9</accession>
<organism evidence="4 5">
    <name type="scientific">Streptomyces apricus</name>
    <dbReference type="NCBI Taxonomy" id="1828112"/>
    <lineage>
        <taxon>Bacteria</taxon>
        <taxon>Bacillati</taxon>
        <taxon>Actinomycetota</taxon>
        <taxon>Actinomycetes</taxon>
        <taxon>Kitasatosporales</taxon>
        <taxon>Streptomycetaceae</taxon>
        <taxon>Streptomyces</taxon>
    </lineage>
</organism>
<evidence type="ECO:0000256" key="1">
    <source>
        <dbReference type="SAM" id="MobiDB-lite"/>
    </source>
</evidence>
<dbReference type="OrthoDB" id="3784430at2"/>
<reference evidence="4 5" key="1">
    <citation type="submission" date="2019-05" db="EMBL/GenBank/DDBJ databases">
        <authorList>
            <person name="Hariharan J."/>
            <person name="Choudoir M.J."/>
            <person name="Diebold P."/>
            <person name="Panke-Buisse K."/>
            <person name="Buckley D.H."/>
        </authorList>
    </citation>
    <scope>NUCLEOTIDE SEQUENCE [LARGE SCALE GENOMIC DNA]</scope>
    <source>
        <strain evidence="4 5">SUN51</strain>
    </source>
</reference>
<dbReference type="Proteomes" id="UP000324965">
    <property type="component" value="Unassembled WGS sequence"/>
</dbReference>
<dbReference type="RefSeq" id="WP_149514625.1">
    <property type="nucleotide sequence ID" value="NZ_VDFC01000050.1"/>
</dbReference>
<protein>
    <submittedName>
        <fullName evidence="4">DUF4232 domain-containing protein</fullName>
    </submittedName>
</protein>
<dbReference type="EMBL" id="VDFC01000050">
    <property type="protein sequence ID" value="KAA0929765.1"/>
    <property type="molecule type" value="Genomic_DNA"/>
</dbReference>
<comment type="caution">
    <text evidence="4">The sequence shown here is derived from an EMBL/GenBank/DDBJ whole genome shotgun (WGS) entry which is preliminary data.</text>
</comment>
<sequence>MSGIRRKALLVSAAVVGGVLLMSACQEADAKTGTGTGSSGRSSARSADDGATSSGSSAVSKDKGGDQDADRSADKGSGVDTGNGKRERVEQVCGANDISWSTRSESQAGGYVLVMAKAKPGITCWLPAALPTVAFGSDGTEAGPAEQSVGEQVKLSGNTVAYAGVNPKTTDTDGGKELDSIIVAVGDDDPDPVSLPVDTITVDKPIVTNWHTSPTEAVPFN</sequence>
<feature type="compositionally biased region" description="Basic and acidic residues" evidence="1">
    <location>
        <begin position="60"/>
        <end position="74"/>
    </location>
</feature>
<keyword evidence="2" id="KW-0732">Signal</keyword>